<name>A0AAW2DS06_9ROSI</name>
<accession>A0AAW2DS06</accession>
<evidence type="ECO:0000313" key="2">
    <source>
        <dbReference type="EMBL" id="KAL0012899.1"/>
    </source>
</evidence>
<reference evidence="2 3" key="1">
    <citation type="submission" date="2024-01" db="EMBL/GenBank/DDBJ databases">
        <title>A telomere-to-telomere, gap-free genome of sweet tea (Lithocarpus litseifolius).</title>
        <authorList>
            <person name="Zhou J."/>
        </authorList>
    </citation>
    <scope>NUCLEOTIDE SEQUENCE [LARGE SCALE GENOMIC DNA]</scope>
    <source>
        <strain evidence="2">Zhou-2022a</strain>
        <tissue evidence="2">Leaf</tissue>
    </source>
</reference>
<feature type="compositionally biased region" description="Pro residues" evidence="1">
    <location>
        <begin position="1"/>
        <end position="14"/>
    </location>
</feature>
<organism evidence="2 3">
    <name type="scientific">Lithocarpus litseifolius</name>
    <dbReference type="NCBI Taxonomy" id="425828"/>
    <lineage>
        <taxon>Eukaryota</taxon>
        <taxon>Viridiplantae</taxon>
        <taxon>Streptophyta</taxon>
        <taxon>Embryophyta</taxon>
        <taxon>Tracheophyta</taxon>
        <taxon>Spermatophyta</taxon>
        <taxon>Magnoliopsida</taxon>
        <taxon>eudicotyledons</taxon>
        <taxon>Gunneridae</taxon>
        <taxon>Pentapetalae</taxon>
        <taxon>rosids</taxon>
        <taxon>fabids</taxon>
        <taxon>Fagales</taxon>
        <taxon>Fagaceae</taxon>
        <taxon>Lithocarpus</taxon>
    </lineage>
</organism>
<gene>
    <name evidence="2" type="ORF">SO802_008007</name>
</gene>
<dbReference type="AlphaFoldDB" id="A0AAW2DS06"/>
<protein>
    <submittedName>
        <fullName evidence="2">Uncharacterized protein</fullName>
    </submittedName>
</protein>
<dbReference type="EMBL" id="JAZDWU010000002">
    <property type="protein sequence ID" value="KAL0012899.1"/>
    <property type="molecule type" value="Genomic_DNA"/>
</dbReference>
<keyword evidence="3" id="KW-1185">Reference proteome</keyword>
<proteinExistence type="predicted"/>
<sequence>MLKTPPPQLAPTPPTRVEAPARLKTENLNSYARVKIKNSDGTKDGGAQGTGPAGPTVPAGSSMPGIVVKEDATKIFTENIQTSGAL</sequence>
<comment type="caution">
    <text evidence="2">The sequence shown here is derived from an EMBL/GenBank/DDBJ whole genome shotgun (WGS) entry which is preliminary data.</text>
</comment>
<evidence type="ECO:0000256" key="1">
    <source>
        <dbReference type="SAM" id="MobiDB-lite"/>
    </source>
</evidence>
<feature type="region of interest" description="Disordered" evidence="1">
    <location>
        <begin position="1"/>
        <end position="65"/>
    </location>
</feature>
<dbReference type="Proteomes" id="UP001459277">
    <property type="component" value="Unassembled WGS sequence"/>
</dbReference>
<evidence type="ECO:0000313" key="3">
    <source>
        <dbReference type="Proteomes" id="UP001459277"/>
    </source>
</evidence>